<keyword evidence="3" id="KW-0677">Repeat</keyword>
<dbReference type="AlphaFoldDB" id="A0A1E5V8A5"/>
<dbReference type="GO" id="GO:0005509">
    <property type="term" value="F:calcium ion binding"/>
    <property type="evidence" value="ECO:0007669"/>
    <property type="project" value="InterPro"/>
</dbReference>
<dbReference type="PROSITE" id="PS00018">
    <property type="entry name" value="EF_HAND_1"/>
    <property type="match status" value="3"/>
</dbReference>
<dbReference type="Pfam" id="PF13405">
    <property type="entry name" value="EF-hand_6"/>
    <property type="match status" value="1"/>
</dbReference>
<name>A0A1E5V8A5_9POAL</name>
<dbReference type="InterPro" id="IPR011992">
    <property type="entry name" value="EF-hand-dom_pair"/>
</dbReference>
<evidence type="ECO:0000259" key="6">
    <source>
        <dbReference type="PROSITE" id="PS50222"/>
    </source>
</evidence>
<feature type="domain" description="EF-hand" evidence="6">
    <location>
        <begin position="134"/>
        <end position="169"/>
    </location>
</feature>
<comment type="caution">
    <text evidence="7">The sequence shown here is derived from an EMBL/GenBank/DDBJ whole genome shotgun (WGS) entry which is preliminary data.</text>
</comment>
<dbReference type="Proteomes" id="UP000095767">
    <property type="component" value="Unassembled WGS sequence"/>
</dbReference>
<dbReference type="InterPro" id="IPR018247">
    <property type="entry name" value="EF_Hand_1_Ca_BS"/>
</dbReference>
<feature type="compositionally biased region" description="Low complexity" evidence="5">
    <location>
        <begin position="11"/>
        <end position="27"/>
    </location>
</feature>
<feature type="domain" description="EF-hand" evidence="6">
    <location>
        <begin position="172"/>
        <end position="207"/>
    </location>
</feature>
<dbReference type="OrthoDB" id="690206at2759"/>
<dbReference type="PROSITE" id="PS50222">
    <property type="entry name" value="EF_HAND_2"/>
    <property type="match status" value="3"/>
</dbReference>
<evidence type="ECO:0000256" key="5">
    <source>
        <dbReference type="SAM" id="MobiDB-lite"/>
    </source>
</evidence>
<evidence type="ECO:0000256" key="4">
    <source>
        <dbReference type="ARBA" id="ARBA00022837"/>
    </source>
</evidence>
<dbReference type="EMBL" id="LWDX02048132">
    <property type="protein sequence ID" value="OEL21351.1"/>
    <property type="molecule type" value="Genomic_DNA"/>
</dbReference>
<dbReference type="FunFam" id="1.10.238.10:FF:000089">
    <property type="entry name" value="calmodulin-like protein 3"/>
    <property type="match status" value="1"/>
</dbReference>
<proteinExistence type="predicted"/>
<feature type="domain" description="EF-hand" evidence="6">
    <location>
        <begin position="45"/>
        <end position="80"/>
    </location>
</feature>
<protein>
    <submittedName>
        <fullName evidence="7">Putative calcium-binding protein CML21</fullName>
    </submittedName>
</protein>
<evidence type="ECO:0000313" key="7">
    <source>
        <dbReference type="EMBL" id="OEL21351.1"/>
    </source>
</evidence>
<organism evidence="7 8">
    <name type="scientific">Dichanthelium oligosanthes</name>
    <dbReference type="NCBI Taxonomy" id="888268"/>
    <lineage>
        <taxon>Eukaryota</taxon>
        <taxon>Viridiplantae</taxon>
        <taxon>Streptophyta</taxon>
        <taxon>Embryophyta</taxon>
        <taxon>Tracheophyta</taxon>
        <taxon>Spermatophyta</taxon>
        <taxon>Magnoliopsida</taxon>
        <taxon>Liliopsida</taxon>
        <taxon>Poales</taxon>
        <taxon>Poaceae</taxon>
        <taxon>PACMAD clade</taxon>
        <taxon>Panicoideae</taxon>
        <taxon>Panicodae</taxon>
        <taxon>Paniceae</taxon>
        <taxon>Dichantheliinae</taxon>
        <taxon>Dichanthelium</taxon>
    </lineage>
</organism>
<keyword evidence="4" id="KW-0106">Calcium</keyword>
<keyword evidence="2" id="KW-0479">Metal-binding</keyword>
<feature type="region of interest" description="Disordered" evidence="5">
    <location>
        <begin position="11"/>
        <end position="42"/>
    </location>
</feature>
<gene>
    <name evidence="7" type="ORF">BAE44_0017630</name>
</gene>
<evidence type="ECO:0000256" key="2">
    <source>
        <dbReference type="ARBA" id="ARBA00022723"/>
    </source>
</evidence>
<sequence>MVAPPPLLVSAPSAGAAASSARPAGSSLQQMQRQGPCDGGRQRRVEAVRLRRVFDLFDRDGDGVITPTELSGALGRLGLALDNGVPAQDNKAPAGTCALEAVVAAYVAPGMPGLRFQDFEALHAELAGDHGHGKEEEEMREAFSVFDEDGDGYISATELQAVLARMGLPEAGCMARVRDMITAADQDSDGRVDFDEFKAMMGGPSAGGIATDI</sequence>
<evidence type="ECO:0000313" key="8">
    <source>
        <dbReference type="Proteomes" id="UP000095767"/>
    </source>
</evidence>
<dbReference type="PANTHER" id="PTHR23050">
    <property type="entry name" value="CALCIUM BINDING PROTEIN"/>
    <property type="match status" value="1"/>
</dbReference>
<reference evidence="7 8" key="1">
    <citation type="submission" date="2016-09" db="EMBL/GenBank/DDBJ databases">
        <title>The draft genome of Dichanthelium oligosanthes: A C3 panicoid grass species.</title>
        <authorList>
            <person name="Studer A.J."/>
            <person name="Schnable J.C."/>
            <person name="Brutnell T.P."/>
        </authorList>
    </citation>
    <scope>NUCLEOTIDE SEQUENCE [LARGE SCALE GENOMIC DNA]</scope>
    <source>
        <strain evidence="8">cv. Kellogg 1175</strain>
        <tissue evidence="7">Leaf</tissue>
    </source>
</reference>
<evidence type="ECO:0000256" key="3">
    <source>
        <dbReference type="ARBA" id="ARBA00022737"/>
    </source>
</evidence>
<accession>A0A1E5V8A5</accession>
<dbReference type="Gene3D" id="1.10.238.10">
    <property type="entry name" value="EF-hand"/>
    <property type="match status" value="2"/>
</dbReference>
<dbReference type="SUPFAM" id="SSF47473">
    <property type="entry name" value="EF-hand"/>
    <property type="match status" value="1"/>
</dbReference>
<dbReference type="SMART" id="SM00054">
    <property type="entry name" value="EFh"/>
    <property type="match status" value="3"/>
</dbReference>
<dbReference type="STRING" id="888268.A0A1E5V8A5"/>
<comment type="function">
    <text evidence="1">Potential calcium sensor.</text>
</comment>
<keyword evidence="8" id="KW-1185">Reference proteome</keyword>
<dbReference type="CDD" id="cd00051">
    <property type="entry name" value="EFh"/>
    <property type="match status" value="1"/>
</dbReference>
<dbReference type="InterPro" id="IPR002048">
    <property type="entry name" value="EF_hand_dom"/>
</dbReference>
<dbReference type="InterPro" id="IPR050145">
    <property type="entry name" value="Centrin_CML-like"/>
</dbReference>
<dbReference type="Pfam" id="PF13499">
    <property type="entry name" value="EF-hand_7"/>
    <property type="match status" value="1"/>
</dbReference>
<evidence type="ECO:0000256" key="1">
    <source>
        <dbReference type="ARBA" id="ARBA00003291"/>
    </source>
</evidence>